<dbReference type="PIRSF" id="PIRSF029811">
    <property type="entry name" value="UCP029811"/>
    <property type="match status" value="1"/>
</dbReference>
<gene>
    <name evidence="3" type="ORF">E6P07_07955</name>
</gene>
<dbReference type="Proteomes" id="UP000426424">
    <property type="component" value="Chromosome"/>
</dbReference>
<dbReference type="SUPFAM" id="SSF101874">
    <property type="entry name" value="YceI-like"/>
    <property type="match status" value="1"/>
</dbReference>
<feature type="domain" description="Lipid/polyisoprenoid-binding YceI-like" evidence="2">
    <location>
        <begin position="24"/>
        <end position="193"/>
    </location>
</feature>
<reference evidence="3 4" key="1">
    <citation type="submission" date="2019-12" db="EMBL/GenBank/DDBJ databases">
        <title>The complete genome of the thermophilic, anoxygenic phototrophic gammaproteobacterium Thermochromatium tepidum.</title>
        <authorList>
            <person name="Sattley W.M."/>
            <person name="Swingley W.D."/>
            <person name="Burchell B.M."/>
            <person name="Gurbani S.A."/>
            <person name="Kujawa C.M."/>
            <person name="Nuccio D.A."/>
            <person name="Schladweiler J."/>
            <person name="Shaffer K.N."/>
            <person name="Stokes L.M."/>
            <person name="Touchman J.W."/>
            <person name="Blankenship R.E."/>
            <person name="Madigan M.T."/>
        </authorList>
    </citation>
    <scope>NUCLEOTIDE SEQUENCE [LARGE SCALE GENOMIC DNA]</scope>
    <source>
        <strain evidence="3 4">ATCC 43061</strain>
    </source>
</reference>
<feature type="signal peptide" evidence="1">
    <location>
        <begin position="1"/>
        <end position="23"/>
    </location>
</feature>
<protein>
    <submittedName>
        <fullName evidence="3">YceI family protein</fullName>
    </submittedName>
</protein>
<dbReference type="EMBL" id="CP039268">
    <property type="protein sequence ID" value="QGU32920.1"/>
    <property type="molecule type" value="Genomic_DNA"/>
</dbReference>
<evidence type="ECO:0000313" key="4">
    <source>
        <dbReference type="Proteomes" id="UP000426424"/>
    </source>
</evidence>
<evidence type="ECO:0000259" key="2">
    <source>
        <dbReference type="SMART" id="SM00867"/>
    </source>
</evidence>
<proteinExistence type="predicted"/>
<dbReference type="Gene3D" id="2.40.128.110">
    <property type="entry name" value="Lipid/polyisoprenoid-binding, YceI-like"/>
    <property type="match status" value="1"/>
</dbReference>
<organism evidence="3 4">
    <name type="scientific">Thermochromatium tepidum ATCC 43061</name>
    <dbReference type="NCBI Taxonomy" id="316276"/>
    <lineage>
        <taxon>Bacteria</taxon>
        <taxon>Pseudomonadati</taxon>
        <taxon>Pseudomonadota</taxon>
        <taxon>Gammaproteobacteria</taxon>
        <taxon>Chromatiales</taxon>
        <taxon>Chromatiaceae</taxon>
        <taxon>Thermochromatium</taxon>
    </lineage>
</organism>
<keyword evidence="4" id="KW-1185">Reference proteome</keyword>
<feature type="chain" id="PRO_5026350617" evidence="1">
    <location>
        <begin position="24"/>
        <end position="200"/>
    </location>
</feature>
<keyword evidence="1" id="KW-0732">Signal</keyword>
<sequence length="200" mass="21792">MRNSILSMALTGVLVLGAAPALADWTLDPERSAVTYVTIKSKDIPENNHFKEMHGRIDGEGRAVVTLMLDSVETLVPIRNERMRQILFETTNYKEAELRAQIDPKALESLPVGQIQRLAAECQLSLHGQTQTLTLSLMVGRLAADTLMVATTEPLLIEASKFGLSDKVEKLREIAGLKGISEAVPVVFVGTFVQTPAANP</sequence>
<name>A0A6I6EFE8_THETI</name>
<dbReference type="InterPro" id="IPR036761">
    <property type="entry name" value="TTHA0802/YceI-like_sf"/>
</dbReference>
<dbReference type="Pfam" id="PF04264">
    <property type="entry name" value="YceI"/>
    <property type="match status" value="1"/>
</dbReference>
<dbReference type="SMART" id="SM00867">
    <property type="entry name" value="YceI"/>
    <property type="match status" value="1"/>
</dbReference>
<dbReference type="RefSeq" id="WP_153975114.1">
    <property type="nucleotide sequence ID" value="NZ_CP039268.1"/>
</dbReference>
<dbReference type="InterPro" id="IPR007372">
    <property type="entry name" value="Lipid/polyisoprenoid-bd_YceI"/>
</dbReference>
<dbReference type="KEGG" id="ttp:E6P07_07955"/>
<accession>A0A6I6EFE8</accession>
<dbReference type="AlphaFoldDB" id="A0A6I6EFE8"/>
<evidence type="ECO:0000256" key="1">
    <source>
        <dbReference type="SAM" id="SignalP"/>
    </source>
</evidence>
<dbReference type="OrthoDB" id="9793816at2"/>
<dbReference type="InterPro" id="IPR027016">
    <property type="entry name" value="UCP029811"/>
</dbReference>
<evidence type="ECO:0000313" key="3">
    <source>
        <dbReference type="EMBL" id="QGU32920.1"/>
    </source>
</evidence>